<reference evidence="8" key="1">
    <citation type="submission" date="2016-10" db="EMBL/GenBank/DDBJ databases">
        <authorList>
            <person name="Varghese N."/>
            <person name="Submissions S."/>
        </authorList>
    </citation>
    <scope>NUCLEOTIDE SEQUENCE [LARGE SCALE GENOMIC DNA]</scope>
    <source>
        <strain evidence="8">OR362-8,ATCC BAA-1266,JCM 13504</strain>
    </source>
</reference>
<evidence type="ECO:0000256" key="6">
    <source>
        <dbReference type="SAM" id="Phobius"/>
    </source>
</evidence>
<dbReference type="CDD" id="cd06579">
    <property type="entry name" value="TM_PBP1_transp_AraH_like"/>
    <property type="match status" value="1"/>
</dbReference>
<proteinExistence type="predicted"/>
<comment type="subcellular location">
    <subcellularLocation>
        <location evidence="1">Cell membrane</location>
        <topology evidence="1">Multi-pass membrane protein</topology>
    </subcellularLocation>
</comment>
<dbReference type="PANTHER" id="PTHR32196:SF63">
    <property type="entry name" value="INNER MEMBRANE ABC TRANSPORTER PERMEASE PROTEIN YJFF"/>
    <property type="match status" value="1"/>
</dbReference>
<feature type="transmembrane region" description="Helical" evidence="6">
    <location>
        <begin position="135"/>
        <end position="153"/>
    </location>
</feature>
<feature type="transmembrane region" description="Helical" evidence="6">
    <location>
        <begin position="66"/>
        <end position="99"/>
    </location>
</feature>
<dbReference type="RefSeq" id="WP_214607057.1">
    <property type="nucleotide sequence ID" value="NZ_FOXS01000009.1"/>
</dbReference>
<evidence type="ECO:0000313" key="7">
    <source>
        <dbReference type="EMBL" id="SFQ81431.1"/>
    </source>
</evidence>
<accession>A0A1I6BKK6</accession>
<keyword evidence="4 6" id="KW-1133">Transmembrane helix</keyword>
<feature type="transmembrane region" description="Helical" evidence="6">
    <location>
        <begin position="257"/>
        <end position="275"/>
    </location>
</feature>
<evidence type="ECO:0000256" key="1">
    <source>
        <dbReference type="ARBA" id="ARBA00004651"/>
    </source>
</evidence>
<dbReference type="GO" id="GO:0005886">
    <property type="term" value="C:plasma membrane"/>
    <property type="evidence" value="ECO:0007669"/>
    <property type="project" value="UniProtKB-SubCell"/>
</dbReference>
<dbReference type="PANTHER" id="PTHR32196">
    <property type="entry name" value="ABC TRANSPORTER PERMEASE PROTEIN YPHD-RELATED-RELATED"/>
    <property type="match status" value="1"/>
</dbReference>
<evidence type="ECO:0000256" key="5">
    <source>
        <dbReference type="ARBA" id="ARBA00023136"/>
    </source>
</evidence>
<name>A0A1I6BKK6_HYMAR</name>
<dbReference type="InterPro" id="IPR001851">
    <property type="entry name" value="ABC_transp_permease"/>
</dbReference>
<keyword evidence="3 6" id="KW-0812">Transmembrane</keyword>
<feature type="transmembrane region" description="Helical" evidence="6">
    <location>
        <begin position="105"/>
        <end position="128"/>
    </location>
</feature>
<keyword evidence="2" id="KW-1003">Cell membrane</keyword>
<evidence type="ECO:0000256" key="2">
    <source>
        <dbReference type="ARBA" id="ARBA00022475"/>
    </source>
</evidence>
<keyword evidence="8" id="KW-1185">Reference proteome</keyword>
<evidence type="ECO:0000313" key="8">
    <source>
        <dbReference type="Proteomes" id="UP000199029"/>
    </source>
</evidence>
<feature type="transmembrane region" description="Helical" evidence="6">
    <location>
        <begin position="173"/>
        <end position="197"/>
    </location>
</feature>
<evidence type="ECO:0000256" key="3">
    <source>
        <dbReference type="ARBA" id="ARBA00022692"/>
    </source>
</evidence>
<dbReference type="STRING" id="1227077.SAMN04515668_4670"/>
<feature type="transmembrane region" description="Helical" evidence="6">
    <location>
        <begin position="307"/>
        <end position="324"/>
    </location>
</feature>
<dbReference type="AlphaFoldDB" id="A0A1I6BKK6"/>
<sequence>MSQAEATTRDTTEARPRTMAAKIGSVMQSQGALVMLVVVCLMATLRYEAFLTSENLLNVLRQNSMVGLIALGMTFVILTGGIDLSVGSLLALAGVVAAYLVPYGVFVAVLGAVAATTLLGLVNGVIIAKAKIPPFIVTLGMMIAARGLVLAITDEKSVRIERTFADFIYWGRGLIGDFLPVPVLILLLAFAVGWVVLNYTRFGRHVYALGDNDEAARLLGLNISRTTIGVYAISGALAGLAGVILAARLGAGNSVEGAGVELGAIAAVVVGGTLLTGGQGNVLSTLVGVLLLGVIFNLFNLEGQISPWWQPVLRGVILLVVVVIQNRLTKLK</sequence>
<protein>
    <submittedName>
        <fullName evidence="7">Monosaccharide ABC transporter membrane protein, CUT2 family</fullName>
    </submittedName>
</protein>
<dbReference type="Proteomes" id="UP000199029">
    <property type="component" value="Unassembled WGS sequence"/>
</dbReference>
<dbReference type="GO" id="GO:0022857">
    <property type="term" value="F:transmembrane transporter activity"/>
    <property type="evidence" value="ECO:0007669"/>
    <property type="project" value="InterPro"/>
</dbReference>
<dbReference type="Pfam" id="PF02653">
    <property type="entry name" value="BPD_transp_2"/>
    <property type="match status" value="1"/>
</dbReference>
<evidence type="ECO:0000256" key="4">
    <source>
        <dbReference type="ARBA" id="ARBA00022989"/>
    </source>
</evidence>
<keyword evidence="5 6" id="KW-0472">Membrane</keyword>
<feature type="transmembrane region" description="Helical" evidence="6">
    <location>
        <begin position="26"/>
        <end position="45"/>
    </location>
</feature>
<dbReference type="EMBL" id="FOXS01000009">
    <property type="protein sequence ID" value="SFQ81431.1"/>
    <property type="molecule type" value="Genomic_DNA"/>
</dbReference>
<gene>
    <name evidence="7" type="ORF">SAMN04515668_4670</name>
</gene>
<organism evidence="7 8">
    <name type="scientific">Hymenobacter arizonensis</name>
    <name type="common">Siccationidurans arizonensis</name>
    <dbReference type="NCBI Taxonomy" id="1227077"/>
    <lineage>
        <taxon>Bacteria</taxon>
        <taxon>Pseudomonadati</taxon>
        <taxon>Bacteroidota</taxon>
        <taxon>Cytophagia</taxon>
        <taxon>Cytophagales</taxon>
        <taxon>Hymenobacteraceae</taxon>
        <taxon>Hymenobacter</taxon>
    </lineage>
</organism>
<feature type="transmembrane region" description="Helical" evidence="6">
    <location>
        <begin position="228"/>
        <end position="251"/>
    </location>
</feature>
<feature type="transmembrane region" description="Helical" evidence="6">
    <location>
        <begin position="282"/>
        <end position="301"/>
    </location>
</feature>